<organism evidence="1 2">
    <name type="scientific">Natronocella acetinitrilica</name>
    <dbReference type="NCBI Taxonomy" id="414046"/>
    <lineage>
        <taxon>Bacteria</taxon>
        <taxon>Pseudomonadati</taxon>
        <taxon>Pseudomonadota</taxon>
        <taxon>Gammaproteobacteria</taxon>
        <taxon>Chromatiales</taxon>
        <taxon>Ectothiorhodospiraceae</taxon>
        <taxon>Natronocella</taxon>
    </lineage>
</organism>
<dbReference type="InterPro" id="IPR038058">
    <property type="entry name" value="PhnH-like_sp"/>
</dbReference>
<dbReference type="NCBIfam" id="TIGR03292">
    <property type="entry name" value="PhnH_redo"/>
    <property type="match status" value="1"/>
</dbReference>
<proteinExistence type="predicted"/>
<reference evidence="1" key="1">
    <citation type="submission" date="2022-03" db="EMBL/GenBank/DDBJ databases">
        <title>Genomic Encyclopedia of Type Strains, Phase III (KMG-III): the genomes of soil and plant-associated and newly described type strains.</title>
        <authorList>
            <person name="Whitman W."/>
        </authorList>
    </citation>
    <scope>NUCLEOTIDE SEQUENCE</scope>
    <source>
        <strain evidence="1">ANL 6-2</strain>
    </source>
</reference>
<evidence type="ECO:0000313" key="2">
    <source>
        <dbReference type="Proteomes" id="UP001205843"/>
    </source>
</evidence>
<dbReference type="PIRSF" id="PIRSF020680">
    <property type="entry name" value="PhnH"/>
    <property type="match status" value="1"/>
</dbReference>
<dbReference type="EC" id="2.7.8.37" evidence="1"/>
<sequence length="200" mass="20999">MTAELASGFTEPVRHAQQGFRAALDALSRPGRITHVAADGPTAPGLGPASTTLMLSLADFETPVWLGAGAAASGEYFRFHCGCPLTRERGGAVIACLANPAEALPLADFELGSDKAPEASATLIIQVAALDDQGSFEFSGPGIDGVHRIGIQGLPTEWLRERAMLAPLFPRGVDIFLTSGNRLCGLPRTTIIKETPCMSR</sequence>
<dbReference type="Pfam" id="PF05845">
    <property type="entry name" value="PhnH"/>
    <property type="match status" value="1"/>
</dbReference>
<accession>A0AAE3G5Z6</accession>
<dbReference type="EMBL" id="JALJXV010000009">
    <property type="protein sequence ID" value="MCP1676456.1"/>
    <property type="molecule type" value="Genomic_DNA"/>
</dbReference>
<dbReference type="RefSeq" id="WP_253482642.1">
    <property type="nucleotide sequence ID" value="NZ_JALJXV010000009.1"/>
</dbReference>
<dbReference type="Proteomes" id="UP001205843">
    <property type="component" value="Unassembled WGS sequence"/>
</dbReference>
<dbReference type="SUPFAM" id="SSF159709">
    <property type="entry name" value="PhnH-like"/>
    <property type="match status" value="1"/>
</dbReference>
<dbReference type="GO" id="GO:0019634">
    <property type="term" value="P:organic phosphonate metabolic process"/>
    <property type="evidence" value="ECO:0007669"/>
    <property type="project" value="InterPro"/>
</dbReference>
<keyword evidence="1" id="KW-0808">Transferase</keyword>
<dbReference type="GO" id="GO:0061693">
    <property type="term" value="F:alpha-D-ribose 1-methylphosphonate 5-triphosphate synthase activity"/>
    <property type="evidence" value="ECO:0007669"/>
    <property type="project" value="UniProtKB-EC"/>
</dbReference>
<dbReference type="InterPro" id="IPR008772">
    <property type="entry name" value="Phosphonate_metab_PhnH"/>
</dbReference>
<gene>
    <name evidence="1" type="ORF">J2T57_003617</name>
</gene>
<name>A0AAE3G5Z6_9GAMM</name>
<protein>
    <submittedName>
        <fullName evidence="1">Alpha-D-ribose 1-methylphosphonate 5-triphosphate synthase subunit PhnH</fullName>
        <ecNumber evidence="1">2.7.8.37</ecNumber>
    </submittedName>
</protein>
<evidence type="ECO:0000313" key="1">
    <source>
        <dbReference type="EMBL" id="MCP1676456.1"/>
    </source>
</evidence>
<comment type="caution">
    <text evidence="1">The sequence shown here is derived from an EMBL/GenBank/DDBJ whole genome shotgun (WGS) entry which is preliminary data.</text>
</comment>
<dbReference type="AlphaFoldDB" id="A0AAE3G5Z6"/>
<dbReference type="Gene3D" id="3.40.50.11310">
    <property type="entry name" value="Bacterial phosphonate metabolism protein PhnH"/>
    <property type="match status" value="1"/>
</dbReference>
<keyword evidence="2" id="KW-1185">Reference proteome</keyword>